<dbReference type="GO" id="GO:1990234">
    <property type="term" value="C:transferase complex"/>
    <property type="evidence" value="ECO:0007669"/>
    <property type="project" value="UniProtKB-ARBA"/>
</dbReference>
<dbReference type="PANTHER" id="PTHR22847">
    <property type="entry name" value="WD40 REPEAT PROTEIN"/>
    <property type="match status" value="1"/>
</dbReference>
<feature type="repeat" description="WD" evidence="3">
    <location>
        <begin position="1450"/>
        <end position="1491"/>
    </location>
</feature>
<dbReference type="Pfam" id="PF00400">
    <property type="entry name" value="WD40"/>
    <property type="match status" value="13"/>
</dbReference>
<feature type="compositionally biased region" description="Low complexity" evidence="4">
    <location>
        <begin position="144"/>
        <end position="156"/>
    </location>
</feature>
<dbReference type="EMBL" id="SSOP01000040">
    <property type="protein sequence ID" value="KAB5593326.1"/>
    <property type="molecule type" value="Genomic_DNA"/>
</dbReference>
<reference evidence="6 7" key="1">
    <citation type="journal article" date="2019" name="Fungal Biol. Biotechnol.">
        <title>Draft genome sequence of fastidious pathogen Ceratobasidium theobromae, which causes vascular-streak dieback in Theobroma cacao.</title>
        <authorList>
            <person name="Ali S.S."/>
            <person name="Asman A."/>
            <person name="Shao J."/>
            <person name="Firmansyah A.P."/>
            <person name="Susilo A.W."/>
            <person name="Rosmana A."/>
            <person name="McMahon P."/>
            <person name="Junaid M."/>
            <person name="Guest D."/>
            <person name="Kheng T.Y."/>
            <person name="Meinhardt L.W."/>
            <person name="Bailey B.A."/>
        </authorList>
    </citation>
    <scope>NUCLEOTIDE SEQUENCE [LARGE SCALE GENOMIC DNA]</scope>
    <source>
        <strain evidence="6 7">CT2</strain>
    </source>
</reference>
<dbReference type="PROSITE" id="PS00678">
    <property type="entry name" value="WD_REPEATS_1"/>
    <property type="match status" value="11"/>
</dbReference>
<dbReference type="InterPro" id="IPR019775">
    <property type="entry name" value="WD40_repeat_CS"/>
</dbReference>
<feature type="domain" description="NACHT" evidence="5">
    <location>
        <begin position="398"/>
        <end position="552"/>
    </location>
</feature>
<keyword evidence="1 3" id="KW-0853">WD repeat</keyword>
<dbReference type="InterPro" id="IPR011047">
    <property type="entry name" value="Quinoprotein_ADH-like_sf"/>
</dbReference>
<evidence type="ECO:0000259" key="5">
    <source>
        <dbReference type="PROSITE" id="PS50837"/>
    </source>
</evidence>
<protein>
    <submittedName>
        <fullName evidence="6">Notchless protein</fullName>
    </submittedName>
</protein>
<name>A0A5N5QQ95_9AGAM</name>
<feature type="compositionally biased region" description="Basic and acidic residues" evidence="4">
    <location>
        <begin position="32"/>
        <end position="42"/>
    </location>
</feature>
<dbReference type="PRINTS" id="PR00320">
    <property type="entry name" value="GPROTEINBRPT"/>
</dbReference>
<evidence type="ECO:0000313" key="6">
    <source>
        <dbReference type="EMBL" id="KAB5593326.1"/>
    </source>
</evidence>
<dbReference type="InterPro" id="IPR027417">
    <property type="entry name" value="P-loop_NTPase"/>
</dbReference>
<keyword evidence="7" id="KW-1185">Reference proteome</keyword>
<keyword evidence="2" id="KW-0677">Repeat</keyword>
<feature type="repeat" description="WD" evidence="3">
    <location>
        <begin position="1408"/>
        <end position="1449"/>
    </location>
</feature>
<dbReference type="InterPro" id="IPR007111">
    <property type="entry name" value="NACHT_NTPase"/>
</dbReference>
<dbReference type="SMART" id="SM00320">
    <property type="entry name" value="WD40"/>
    <property type="match status" value="14"/>
</dbReference>
<evidence type="ECO:0000256" key="3">
    <source>
        <dbReference type="PROSITE-ProRule" id="PRU00221"/>
    </source>
</evidence>
<feature type="compositionally biased region" description="Low complexity" evidence="4">
    <location>
        <begin position="58"/>
        <end position="70"/>
    </location>
</feature>
<feature type="repeat" description="WD" evidence="3">
    <location>
        <begin position="1493"/>
        <end position="1534"/>
    </location>
</feature>
<organism evidence="6 7">
    <name type="scientific">Ceratobasidium theobromae</name>
    <dbReference type="NCBI Taxonomy" id="1582974"/>
    <lineage>
        <taxon>Eukaryota</taxon>
        <taxon>Fungi</taxon>
        <taxon>Dikarya</taxon>
        <taxon>Basidiomycota</taxon>
        <taxon>Agaricomycotina</taxon>
        <taxon>Agaricomycetes</taxon>
        <taxon>Cantharellales</taxon>
        <taxon>Ceratobasidiaceae</taxon>
        <taxon>Ceratobasidium</taxon>
    </lineage>
</organism>
<feature type="repeat" description="WD" evidence="3">
    <location>
        <begin position="1279"/>
        <end position="1320"/>
    </location>
</feature>
<dbReference type="Gene3D" id="3.40.50.300">
    <property type="entry name" value="P-loop containing nucleotide triphosphate hydrolases"/>
    <property type="match status" value="1"/>
</dbReference>
<dbReference type="InterPro" id="IPR015943">
    <property type="entry name" value="WD40/YVTN_repeat-like_dom_sf"/>
</dbReference>
<comment type="caution">
    <text evidence="6">The sequence shown here is derived from an EMBL/GenBank/DDBJ whole genome shotgun (WGS) entry which is preliminary data.</text>
</comment>
<dbReference type="InterPro" id="IPR036322">
    <property type="entry name" value="WD40_repeat_dom_sf"/>
</dbReference>
<feature type="repeat" description="WD" evidence="3">
    <location>
        <begin position="1365"/>
        <end position="1406"/>
    </location>
</feature>
<dbReference type="Proteomes" id="UP000383932">
    <property type="component" value="Unassembled WGS sequence"/>
</dbReference>
<feature type="repeat" description="WD" evidence="3">
    <location>
        <begin position="978"/>
        <end position="1019"/>
    </location>
</feature>
<feature type="repeat" description="WD" evidence="3">
    <location>
        <begin position="1064"/>
        <end position="1105"/>
    </location>
</feature>
<dbReference type="OrthoDB" id="3027122at2759"/>
<dbReference type="PANTHER" id="PTHR22847:SF637">
    <property type="entry name" value="WD REPEAT DOMAIN 5B"/>
    <property type="match status" value="1"/>
</dbReference>
<evidence type="ECO:0000256" key="1">
    <source>
        <dbReference type="ARBA" id="ARBA00022574"/>
    </source>
</evidence>
<feature type="repeat" description="WD" evidence="3">
    <location>
        <begin position="1193"/>
        <end position="1234"/>
    </location>
</feature>
<dbReference type="InterPro" id="IPR056884">
    <property type="entry name" value="NPHP3-like_N"/>
</dbReference>
<accession>A0A5N5QQ95</accession>
<dbReference type="SUPFAM" id="SSF50998">
    <property type="entry name" value="Quinoprotein alcohol dehydrogenase-like"/>
    <property type="match status" value="1"/>
</dbReference>
<feature type="repeat" description="WD" evidence="3">
    <location>
        <begin position="1107"/>
        <end position="1148"/>
    </location>
</feature>
<dbReference type="Gene3D" id="2.130.10.10">
    <property type="entry name" value="YVTN repeat-like/Quinoprotein amine dehydrogenase"/>
    <property type="match status" value="5"/>
</dbReference>
<dbReference type="PROSITE" id="PS50294">
    <property type="entry name" value="WD_REPEATS_REGION"/>
    <property type="match status" value="12"/>
</dbReference>
<dbReference type="CDD" id="cd00200">
    <property type="entry name" value="WD40"/>
    <property type="match status" value="2"/>
</dbReference>
<evidence type="ECO:0000256" key="4">
    <source>
        <dbReference type="SAM" id="MobiDB-lite"/>
    </source>
</evidence>
<proteinExistence type="predicted"/>
<feature type="region of interest" description="Disordered" evidence="4">
    <location>
        <begin position="32"/>
        <end position="91"/>
    </location>
</feature>
<dbReference type="PROSITE" id="PS50837">
    <property type="entry name" value="NACHT"/>
    <property type="match status" value="1"/>
</dbReference>
<dbReference type="InterPro" id="IPR001680">
    <property type="entry name" value="WD40_rpt"/>
</dbReference>
<feature type="repeat" description="WD" evidence="3">
    <location>
        <begin position="1021"/>
        <end position="1062"/>
    </location>
</feature>
<evidence type="ECO:0000256" key="2">
    <source>
        <dbReference type="ARBA" id="ARBA00022737"/>
    </source>
</evidence>
<dbReference type="Pfam" id="PF24883">
    <property type="entry name" value="NPHP3_N"/>
    <property type="match status" value="1"/>
</dbReference>
<feature type="repeat" description="WD" evidence="3">
    <location>
        <begin position="1150"/>
        <end position="1191"/>
    </location>
</feature>
<evidence type="ECO:0000313" key="7">
    <source>
        <dbReference type="Proteomes" id="UP000383932"/>
    </source>
</evidence>
<dbReference type="InterPro" id="IPR020472">
    <property type="entry name" value="WD40_PAC1"/>
</dbReference>
<dbReference type="SUPFAM" id="SSF52540">
    <property type="entry name" value="P-loop containing nucleoside triphosphate hydrolases"/>
    <property type="match status" value="1"/>
</dbReference>
<dbReference type="SUPFAM" id="SSF50978">
    <property type="entry name" value="WD40 repeat-like"/>
    <property type="match status" value="1"/>
</dbReference>
<sequence length="1603" mass="175280">MIIQKAQIGYFLPSPVHLTAMAFFKKLFSSKSSKDRKPKSSGDDELIAVPDEIPEDPAPVARAPAPVRAPTFSADAATSPPNAPTSSTNMAVASTKAPVPLRKVTTSAVKPVNASTLPTKAKAPTLPTKTKAPTLLAKDKDKAPTLPAKAKAPTLPAKDKDKDTVSALPAKAKAKASSLPTKAKALAKVSSPGTATKLQTAPVPKLWRGLNAFQKVMGHATGSLGPLKAVVDELVECVEIYEKAASGREEYKILRKELEGIFEELMPTFSRPMPLDLTLSAESLCSSIQHELERVRRKQSKEGLVRYLEAANDAERVLVSYRRIHGHLQRLSLNVNLTMWATMDDMATENRLKQLTFSASACYNSAKSLELKRGPVSEGTRVNVIKEMLDWVYNGSGSVYWMSGMAGTGKTTIAYSLCIELESDKRLAASFFCSRLLSECRDVNLIIPSIAYQLARASQPFRFALSQVLAKEPDAHTRLPQIQFDILIAGPLSEIRETLPGNMVVMIDALDECENKESASQILGVLLAKSSELPIKFIVSSRPEAGIRDQMEEGENRVSSGMVLHELDKGSVQADIEAYLRASLKPMGPTESQIASLVEHAGILFIYAATAVRYIGYDNFRRNPRTRLETVLNAKSSGSTKHKEIDELYRTVLMAAFEDPGLDETELEDMKQVLYTVICAREPLTIWALSALLKLDDLDRVRAALRPLWSVLHVAGSSELVTTLHASFPEYMLDPSRSKEYSCDRKAHNTLLARCCFDCIRDADPQFNVCGLRSSHVPDERVEDLEERTQKIPMEFFYSCRYWATHLSVANESADLVEQLEEFLSTRLLLWMEVMNVKKCMYAGPDMILMAEDWSGRQNCSGEVEELIRDAWRFTARFASNSVSQSTPHIYMSMLPFWPQSDPISQHYASRCEGAIKPEGTAINRQQKSALLATWTFGKYQATESASFSPDGTRIVFGLANKIYVLDASSGRVVLEPFEAHESNVMSAQFSPDGTRIVSGAHDDVVRLWDAQTGELVLGPFVGHTGSVSSVVFSSDGSRIVSGSHDGTIRLWDSQTGQSVLGPLQGHTDRVNSVGISPNGTMIVSCSDDKTIRLWNVRTGQPMFSPIEGHTRWITSVVFSPDGARIVSGSGDSTIRVWDIKSRKTVLGPLEGHTDPISSVAYSPDGKRLISASDDATLRMWDAKSGEMILGPLKGHDSQLRLASFSPDGARIVSGSFDGTVRLWDARTAQTADSLLQGHTEAILSVAFSPDGTRIASSSIDKTVCLWDAKSGEMVLGPLELHTDWVKSVAFSPDGAYIASGSEDKTVVLWNAQSGEVIHGPLKGEKASAVNAVQFSPEGTRLASGSGTSIHLWDVQNGQMALEPFNGHKVNVLSVAFSPDGARIASCGGDETICLWNSENGEIVLGPLKGHTHWINSIAFSPDGSQLVSGSSDQTIRLWDLNTGDMVLTLQGHPHWVTSVSFSPNGAYVLSASYDETIRLWDARTGNQVLGPLRGHTNYIHAAAFSPDGTRIVSGGDDKTIQVFNIQDLDSSSQSPQVSEWEMDKHGWVVDGQSRLLGWVPNDFRCMLMWPRTALMISAEGNVRLNFDDARLGESWTECYQPA</sequence>
<feature type="region of interest" description="Disordered" evidence="4">
    <location>
        <begin position="140"/>
        <end position="163"/>
    </location>
</feature>
<gene>
    <name evidence="6" type="ORF">CTheo_3244</name>
</gene>
<feature type="repeat" description="WD" evidence="3">
    <location>
        <begin position="1236"/>
        <end position="1277"/>
    </location>
</feature>
<dbReference type="PROSITE" id="PS50082">
    <property type="entry name" value="WD_REPEATS_2"/>
    <property type="match status" value="12"/>
</dbReference>